<protein>
    <recommendedName>
        <fullName evidence="3">Lipoprotein</fullName>
    </recommendedName>
</protein>
<sequence length="185" mass="21320">MKYIKIVASFSLFLFFTNCITIKKVPEVYGHSIVEGKKIKKSLGKSNYFIFYNHLYDDDFTAFTEYKFSAEENSYLQNLPVKIKGTDFLMTFHIVESTEQTANFLAPFVNRAINNSLKTDFDENVKTTETTHFFIAVYVESNSEADSLQEGSIHRAIAENYLIDFMNEYQLIGSSKELNFIIGNN</sequence>
<evidence type="ECO:0000313" key="1">
    <source>
        <dbReference type="EMBL" id="MBC8755384.1"/>
    </source>
</evidence>
<organism evidence="1 2">
    <name type="scientific">Kordia aestuariivivens</name>
    <dbReference type="NCBI Taxonomy" id="2759037"/>
    <lineage>
        <taxon>Bacteria</taxon>
        <taxon>Pseudomonadati</taxon>
        <taxon>Bacteroidota</taxon>
        <taxon>Flavobacteriia</taxon>
        <taxon>Flavobacteriales</taxon>
        <taxon>Flavobacteriaceae</taxon>
        <taxon>Kordia</taxon>
    </lineage>
</organism>
<comment type="caution">
    <text evidence="1">The sequence shown here is derived from an EMBL/GenBank/DDBJ whole genome shotgun (WGS) entry which is preliminary data.</text>
</comment>
<keyword evidence="2" id="KW-1185">Reference proteome</keyword>
<dbReference type="EMBL" id="JACGWS010000006">
    <property type="protein sequence ID" value="MBC8755384.1"/>
    <property type="molecule type" value="Genomic_DNA"/>
</dbReference>
<evidence type="ECO:0008006" key="3">
    <source>
        <dbReference type="Google" id="ProtNLM"/>
    </source>
</evidence>
<dbReference type="RefSeq" id="WP_187562429.1">
    <property type="nucleotide sequence ID" value="NZ_JACGWS010000006.1"/>
</dbReference>
<gene>
    <name evidence="1" type="ORF">H2O64_11905</name>
</gene>
<evidence type="ECO:0000313" key="2">
    <source>
        <dbReference type="Proteomes" id="UP000619238"/>
    </source>
</evidence>
<dbReference type="Proteomes" id="UP000619238">
    <property type="component" value="Unassembled WGS sequence"/>
</dbReference>
<name>A0ABR7QA02_9FLAO</name>
<proteinExistence type="predicted"/>
<accession>A0ABR7QA02</accession>
<reference evidence="1 2" key="1">
    <citation type="submission" date="2020-07" db="EMBL/GenBank/DDBJ databases">
        <title>Description of Kordia aestuariivivens sp. nov., isolated from a tidal flat.</title>
        <authorList>
            <person name="Park S."/>
            <person name="Yoon J.-H."/>
        </authorList>
    </citation>
    <scope>NUCLEOTIDE SEQUENCE [LARGE SCALE GENOMIC DNA]</scope>
    <source>
        <strain evidence="1 2">YSTF-M3</strain>
    </source>
</reference>